<reference evidence="1" key="1">
    <citation type="submission" date="2022-10" db="EMBL/GenBank/DDBJ databases">
        <title>The complete genomes of actinobacterial strains from the NBC collection.</title>
        <authorList>
            <person name="Joergensen T.S."/>
            <person name="Alvarez Arevalo M."/>
            <person name="Sterndorff E.B."/>
            <person name="Faurdal D."/>
            <person name="Vuksanovic O."/>
            <person name="Mourched A.-S."/>
            <person name="Charusanti P."/>
            <person name="Shaw S."/>
            <person name="Blin K."/>
            <person name="Weber T."/>
        </authorList>
    </citation>
    <scope>NUCLEOTIDE SEQUENCE</scope>
    <source>
        <strain evidence="1">NBC_01256</strain>
    </source>
</reference>
<name>A0ABZ1VDP1_9ACTN</name>
<sequence length="121" mass="13193">MSPVIAVADAAPVVRDVTSVTTYAWWVQLAEKPLPAPLTERDWAVLPLGLQPGLSALEALLYDGQPVGPILCCPRHRRLYAPVAAEYQHSLMGERLGVRGRDLSCPVDARHPCGCDGRLWP</sequence>
<dbReference type="GeneID" id="96640099"/>
<dbReference type="EMBL" id="CP108473">
    <property type="protein sequence ID" value="WUS21411.1"/>
    <property type="molecule type" value="Genomic_DNA"/>
</dbReference>
<evidence type="ECO:0000313" key="1">
    <source>
        <dbReference type="EMBL" id="WUS21411.1"/>
    </source>
</evidence>
<organism evidence="1 2">
    <name type="scientific">Streptomyces caniferus</name>
    <dbReference type="NCBI Taxonomy" id="285557"/>
    <lineage>
        <taxon>Bacteria</taxon>
        <taxon>Bacillati</taxon>
        <taxon>Actinomycetota</taxon>
        <taxon>Actinomycetes</taxon>
        <taxon>Kitasatosporales</taxon>
        <taxon>Streptomycetaceae</taxon>
        <taxon>Streptomyces</taxon>
    </lineage>
</organism>
<keyword evidence="2" id="KW-1185">Reference proteome</keyword>
<evidence type="ECO:0000313" key="2">
    <source>
        <dbReference type="Proteomes" id="UP001432292"/>
    </source>
</evidence>
<gene>
    <name evidence="1" type="ORF">OG727_03370</name>
</gene>
<dbReference type="Proteomes" id="UP001432292">
    <property type="component" value="Chromosome"/>
</dbReference>
<protein>
    <submittedName>
        <fullName evidence="1">Uncharacterized protein</fullName>
    </submittedName>
</protein>
<dbReference type="RefSeq" id="WP_328691771.1">
    <property type="nucleotide sequence ID" value="NZ_CP108005.1"/>
</dbReference>
<accession>A0ABZ1VDP1</accession>
<proteinExistence type="predicted"/>